<evidence type="ECO:0000256" key="4">
    <source>
        <dbReference type="ARBA" id="ARBA00023043"/>
    </source>
</evidence>
<keyword evidence="7" id="KW-0407">Ion channel</keyword>
<evidence type="ECO:0000256" key="3">
    <source>
        <dbReference type="ARBA" id="ARBA00022737"/>
    </source>
</evidence>
<dbReference type="PANTHER" id="PTHR47143">
    <property type="entry name" value="TRANSIENT RECEPTOR POTENTIAL CATION CHANNEL PROTEIN PAINLESS"/>
    <property type="match status" value="1"/>
</dbReference>
<name>A0A7D9DXL1_PARCT</name>
<dbReference type="PROSITE" id="PS50088">
    <property type="entry name" value="ANK_REPEAT"/>
    <property type="match status" value="1"/>
</dbReference>
<feature type="non-terminal residue" evidence="9">
    <location>
        <position position="1"/>
    </location>
</feature>
<dbReference type="SUPFAM" id="SSF48403">
    <property type="entry name" value="Ankyrin repeat"/>
    <property type="match status" value="1"/>
</dbReference>
<evidence type="ECO:0000256" key="5">
    <source>
        <dbReference type="ARBA" id="ARBA00023065"/>
    </source>
</evidence>
<dbReference type="Pfam" id="PF12796">
    <property type="entry name" value="Ank_2"/>
    <property type="match status" value="1"/>
</dbReference>
<organism evidence="9 10">
    <name type="scientific">Paramuricea clavata</name>
    <name type="common">Red gorgonian</name>
    <name type="synonym">Violescent sea-whip</name>
    <dbReference type="NCBI Taxonomy" id="317549"/>
    <lineage>
        <taxon>Eukaryota</taxon>
        <taxon>Metazoa</taxon>
        <taxon>Cnidaria</taxon>
        <taxon>Anthozoa</taxon>
        <taxon>Octocorallia</taxon>
        <taxon>Malacalcyonacea</taxon>
        <taxon>Plexauridae</taxon>
        <taxon>Paramuricea</taxon>
    </lineage>
</organism>
<dbReference type="PROSITE" id="PS50297">
    <property type="entry name" value="ANK_REP_REGION"/>
    <property type="match status" value="1"/>
</dbReference>
<protein>
    <submittedName>
        <fullName evidence="9">Transient receptor potential cation channel subfamily A member 1-like isoform X1</fullName>
    </submittedName>
</protein>
<accession>A0A7D9DXL1</accession>
<sequence>MSENQRIPMAEIKENEELVTGHGNEVKDKSHRKVSQKNSSASSASDVSFVNPLMNAVRRGKSFKASFLEKIKLDEMDMIETDNLQRNVFHYAVSKPDTLRKLLENAETKTSVQEALNQADEEGETPIHRAAVIANIESLEMLHEYDNSLIKLKTTMGKRSVLHSAVKGRAVVVVKFVLSKDPDLVNTVDSMLQSPLHYAASLKQSNVLECLISKGGDTTIMDANDQLALHIAASKGLKNNVTLLLRENPDFINVIDKSLRSSLLLSAQNNFPTTVAYLLSKNADCAIQDKLELTAFDWAISSDSPEVVQVFLDNKVWKEVVSGSHHGPEGCLKLMIETMPEMAKKLLDKCETTEGSKESRDFQVIYDFFCLEEI</sequence>
<evidence type="ECO:0000256" key="8">
    <source>
        <dbReference type="SAM" id="MobiDB-lite"/>
    </source>
</evidence>
<keyword evidence="4" id="KW-0040">ANK repeat</keyword>
<dbReference type="SMART" id="SM00248">
    <property type="entry name" value="ANK"/>
    <property type="match status" value="7"/>
</dbReference>
<feature type="region of interest" description="Disordered" evidence="8">
    <location>
        <begin position="1"/>
        <end position="46"/>
    </location>
</feature>
<dbReference type="GO" id="GO:0022857">
    <property type="term" value="F:transmembrane transporter activity"/>
    <property type="evidence" value="ECO:0007669"/>
    <property type="project" value="TreeGrafter"/>
</dbReference>
<dbReference type="InterPro" id="IPR036770">
    <property type="entry name" value="Ankyrin_rpt-contain_sf"/>
</dbReference>
<dbReference type="PANTHER" id="PTHR47143:SF1">
    <property type="entry name" value="ION_TRANS DOMAIN-CONTAINING PROTEIN"/>
    <property type="match status" value="1"/>
</dbReference>
<dbReference type="InterPro" id="IPR002110">
    <property type="entry name" value="Ankyrin_rpt"/>
</dbReference>
<comment type="caution">
    <text evidence="9">The sequence shown here is derived from an EMBL/GenBank/DDBJ whole genome shotgun (WGS) entry which is preliminary data.</text>
</comment>
<keyword evidence="3" id="KW-0677">Repeat</keyword>
<proteinExistence type="predicted"/>
<gene>
    <name evidence="9" type="ORF">PACLA_8A051172</name>
</gene>
<evidence type="ECO:0000256" key="1">
    <source>
        <dbReference type="ARBA" id="ARBA00022448"/>
    </source>
</evidence>
<keyword evidence="6" id="KW-0325">Glycoprotein</keyword>
<evidence type="ECO:0000313" key="10">
    <source>
        <dbReference type="Proteomes" id="UP001152795"/>
    </source>
</evidence>
<dbReference type="AlphaFoldDB" id="A0A7D9DXL1"/>
<keyword evidence="5" id="KW-0406">Ion transport</keyword>
<dbReference type="GO" id="GO:0034220">
    <property type="term" value="P:monoatomic ion transmembrane transport"/>
    <property type="evidence" value="ECO:0007669"/>
    <property type="project" value="UniProtKB-KW"/>
</dbReference>
<keyword evidence="10" id="KW-1185">Reference proteome</keyword>
<keyword evidence="1" id="KW-0813">Transport</keyword>
<keyword evidence="9" id="KW-0675">Receptor</keyword>
<evidence type="ECO:0000256" key="6">
    <source>
        <dbReference type="ARBA" id="ARBA00023180"/>
    </source>
</evidence>
<dbReference type="Proteomes" id="UP001152795">
    <property type="component" value="Unassembled WGS sequence"/>
</dbReference>
<dbReference type="EMBL" id="CACRXK020002620">
    <property type="protein sequence ID" value="CAB3995208.1"/>
    <property type="molecule type" value="Genomic_DNA"/>
</dbReference>
<reference evidence="9" key="1">
    <citation type="submission" date="2020-04" db="EMBL/GenBank/DDBJ databases">
        <authorList>
            <person name="Alioto T."/>
            <person name="Alioto T."/>
            <person name="Gomez Garrido J."/>
        </authorList>
    </citation>
    <scope>NUCLEOTIDE SEQUENCE</scope>
    <source>
        <strain evidence="9">A484AB</strain>
    </source>
</reference>
<dbReference type="GO" id="GO:1902495">
    <property type="term" value="C:transmembrane transporter complex"/>
    <property type="evidence" value="ECO:0007669"/>
    <property type="project" value="TreeGrafter"/>
</dbReference>
<evidence type="ECO:0000256" key="2">
    <source>
        <dbReference type="ARBA" id="ARBA00022606"/>
    </source>
</evidence>
<dbReference type="OrthoDB" id="10254927at2759"/>
<evidence type="ECO:0000313" key="9">
    <source>
        <dbReference type="EMBL" id="CAB3995208.1"/>
    </source>
</evidence>
<evidence type="ECO:0000256" key="7">
    <source>
        <dbReference type="ARBA" id="ARBA00023303"/>
    </source>
</evidence>
<keyword evidence="2" id="KW-0716">Sensory transduction</keyword>
<dbReference type="Gene3D" id="1.25.40.20">
    <property type="entry name" value="Ankyrin repeat-containing domain"/>
    <property type="match status" value="2"/>
</dbReference>
<dbReference type="InterPro" id="IPR052076">
    <property type="entry name" value="TRP_cation_channel"/>
</dbReference>